<evidence type="ECO:0000256" key="4">
    <source>
        <dbReference type="ARBA" id="ARBA00006991"/>
    </source>
</evidence>
<dbReference type="InterPro" id="IPR036236">
    <property type="entry name" value="Znf_C2H2_sf"/>
</dbReference>
<dbReference type="Pfam" id="PF00790">
    <property type="entry name" value="VHS"/>
    <property type="match status" value="1"/>
</dbReference>
<evidence type="ECO:0000256" key="15">
    <source>
        <dbReference type="PROSITE-ProRule" id="PRU00042"/>
    </source>
</evidence>
<dbReference type="InterPro" id="IPR017073">
    <property type="entry name" value="HGS/VPS27"/>
</dbReference>
<dbReference type="CDD" id="cd21387">
    <property type="entry name" value="GAT_Hrs"/>
    <property type="match status" value="1"/>
</dbReference>
<feature type="region of interest" description="Disordered" evidence="17">
    <location>
        <begin position="1056"/>
        <end position="1078"/>
    </location>
</feature>
<dbReference type="PANTHER" id="PTHR46275:SF1">
    <property type="entry name" value="HEPATOCYTE GROWTH FACTOR-REGULATED TYROSINE KINASE SUBSTRATE"/>
    <property type="match status" value="1"/>
</dbReference>
<feature type="region of interest" description="Disordered" evidence="17">
    <location>
        <begin position="331"/>
        <end position="363"/>
    </location>
</feature>
<dbReference type="SUPFAM" id="SSF57903">
    <property type="entry name" value="FYVE/PHD zinc finger"/>
    <property type="match status" value="1"/>
</dbReference>
<feature type="compositionally biased region" description="Polar residues" evidence="17">
    <location>
        <begin position="240"/>
        <end position="251"/>
    </location>
</feature>
<dbReference type="SMART" id="SM00064">
    <property type="entry name" value="FYVE"/>
    <property type="match status" value="1"/>
</dbReference>
<evidence type="ECO:0000256" key="2">
    <source>
        <dbReference type="ARBA" id="ARBA00004123"/>
    </source>
</evidence>
<dbReference type="SUPFAM" id="SSF57667">
    <property type="entry name" value="beta-beta-alpha zinc fingers"/>
    <property type="match status" value="3"/>
</dbReference>
<evidence type="ECO:0000256" key="3">
    <source>
        <dbReference type="ARBA" id="ARBA00004496"/>
    </source>
</evidence>
<organism evidence="21">
    <name type="scientific">Bactrocera dorsalis</name>
    <name type="common">Oriental fruit fly</name>
    <name type="synonym">Dacus dorsalis</name>
    <dbReference type="NCBI Taxonomy" id="27457"/>
    <lineage>
        <taxon>Eukaryota</taxon>
        <taxon>Metazoa</taxon>
        <taxon>Ecdysozoa</taxon>
        <taxon>Arthropoda</taxon>
        <taxon>Hexapoda</taxon>
        <taxon>Insecta</taxon>
        <taxon>Pterygota</taxon>
        <taxon>Neoptera</taxon>
        <taxon>Endopterygota</taxon>
        <taxon>Diptera</taxon>
        <taxon>Brachycera</taxon>
        <taxon>Muscomorpha</taxon>
        <taxon>Tephritoidea</taxon>
        <taxon>Tephritidae</taxon>
        <taxon>Bactrocera</taxon>
        <taxon>Bactrocera</taxon>
    </lineage>
</organism>
<comment type="similarity">
    <text evidence="4">Belongs to the krueppel C2H2-type zinc-finger protein family.</text>
</comment>
<keyword evidence="13" id="KW-0804">Transcription</keyword>
<dbReference type="EMBL" id="GAKP01018562">
    <property type="protein sequence ID" value="JAC40390.1"/>
    <property type="molecule type" value="Transcribed_RNA"/>
</dbReference>
<evidence type="ECO:0000259" key="18">
    <source>
        <dbReference type="PROSITE" id="PS50157"/>
    </source>
</evidence>
<keyword evidence="6" id="KW-0963">Cytoplasm</keyword>
<feature type="region of interest" description="Disordered" evidence="17">
    <location>
        <begin position="240"/>
        <end position="265"/>
    </location>
</feature>
<feature type="compositionally biased region" description="Low complexity" evidence="17">
    <location>
        <begin position="1059"/>
        <end position="1072"/>
    </location>
</feature>
<dbReference type="Gene3D" id="3.30.160.60">
    <property type="entry name" value="Classic Zinc Finger"/>
    <property type="match status" value="6"/>
</dbReference>
<dbReference type="PANTHER" id="PTHR46275">
    <property type="entry name" value="HEPATOCYTE GROWTH FACTOR-REGULATED TYROSINE KINASE SUBSTRATE"/>
    <property type="match status" value="1"/>
</dbReference>
<dbReference type="GO" id="GO:0006355">
    <property type="term" value="P:regulation of DNA-templated transcription"/>
    <property type="evidence" value="ECO:0007669"/>
    <property type="project" value="UniProtKB-ARBA"/>
</dbReference>
<dbReference type="FunFam" id="3.30.160.60:FF:000060">
    <property type="entry name" value="zinc finger protein 436"/>
    <property type="match status" value="1"/>
</dbReference>
<keyword evidence="11" id="KW-0862">Zinc</keyword>
<dbReference type="Gene3D" id="1.20.5.1940">
    <property type="match status" value="1"/>
</dbReference>
<dbReference type="PROSITE" id="PS50178">
    <property type="entry name" value="ZF_FYVE"/>
    <property type="match status" value="1"/>
</dbReference>
<keyword evidence="12" id="KW-0805">Transcription regulation</keyword>
<dbReference type="InterPro" id="IPR003903">
    <property type="entry name" value="UIM_dom"/>
</dbReference>
<evidence type="ECO:0000256" key="5">
    <source>
        <dbReference type="ARBA" id="ARBA00015450"/>
    </source>
</evidence>
<evidence type="ECO:0000256" key="6">
    <source>
        <dbReference type="ARBA" id="ARBA00022490"/>
    </source>
</evidence>
<dbReference type="SMART" id="SM00355">
    <property type="entry name" value="ZnF_C2H2"/>
    <property type="match status" value="6"/>
</dbReference>
<dbReference type="FunFam" id="3.30.160.60:FF:002343">
    <property type="entry name" value="Zinc finger protein 33A"/>
    <property type="match status" value="2"/>
</dbReference>
<name>A0A034VF28_BACDO</name>
<keyword evidence="14" id="KW-0539">Nucleus</keyword>
<accession>A0A034VF28</accession>
<dbReference type="GO" id="GO:0032456">
    <property type="term" value="P:endocytic recycling"/>
    <property type="evidence" value="ECO:0007669"/>
    <property type="project" value="TreeGrafter"/>
</dbReference>
<dbReference type="OrthoDB" id="3437960at2759"/>
<evidence type="ECO:0000256" key="17">
    <source>
        <dbReference type="SAM" id="MobiDB-lite"/>
    </source>
</evidence>
<dbReference type="GO" id="GO:0008270">
    <property type="term" value="F:zinc ion binding"/>
    <property type="evidence" value="ECO:0007669"/>
    <property type="project" value="UniProtKB-KW"/>
</dbReference>
<evidence type="ECO:0000256" key="11">
    <source>
        <dbReference type="ARBA" id="ARBA00022833"/>
    </source>
</evidence>
<dbReference type="InterPro" id="IPR011011">
    <property type="entry name" value="Znf_FYVE_PHD"/>
</dbReference>
<dbReference type="CDD" id="cd15720">
    <property type="entry name" value="FYVE_Hrs"/>
    <property type="match status" value="1"/>
</dbReference>
<dbReference type="FunFam" id="3.30.160.60:FF:000446">
    <property type="entry name" value="Zinc finger protein"/>
    <property type="match status" value="1"/>
</dbReference>
<dbReference type="InterPro" id="IPR008942">
    <property type="entry name" value="ENTH_VHS"/>
</dbReference>
<keyword evidence="9" id="KW-0677">Repeat</keyword>
<dbReference type="GO" id="GO:0043130">
    <property type="term" value="F:ubiquitin binding"/>
    <property type="evidence" value="ECO:0007669"/>
    <property type="project" value="InterPro"/>
</dbReference>
<evidence type="ECO:0000259" key="20">
    <source>
        <dbReference type="PROSITE" id="PS50179"/>
    </source>
</evidence>
<dbReference type="Pfam" id="PF00096">
    <property type="entry name" value="zf-C2H2"/>
    <property type="match status" value="5"/>
</dbReference>
<dbReference type="AlphaFoldDB" id="A0A034VF28"/>
<feature type="domain" description="FYVE-type" evidence="19">
    <location>
        <begin position="158"/>
        <end position="218"/>
    </location>
</feature>
<dbReference type="InterPro" id="IPR000306">
    <property type="entry name" value="Znf_FYVE"/>
</dbReference>
<comment type="subcellular location">
    <subcellularLocation>
        <location evidence="3">Cytoplasm</location>
    </subcellularLocation>
    <subcellularLocation>
        <location evidence="2">Nucleus</location>
    </subcellularLocation>
</comment>
<dbReference type="InterPro" id="IPR002014">
    <property type="entry name" value="VHS_dom"/>
</dbReference>
<evidence type="ECO:0000256" key="16">
    <source>
        <dbReference type="SAM" id="Coils"/>
    </source>
</evidence>
<evidence type="ECO:0000256" key="1">
    <source>
        <dbReference type="ARBA" id="ARBA00003767"/>
    </source>
</evidence>
<dbReference type="CDD" id="cd03569">
    <property type="entry name" value="VHS_Hrs"/>
    <property type="match status" value="1"/>
</dbReference>
<keyword evidence="16" id="KW-0175">Coiled coil</keyword>
<dbReference type="InterPro" id="IPR024641">
    <property type="entry name" value="HRS_helical"/>
</dbReference>
<evidence type="ECO:0000256" key="8">
    <source>
        <dbReference type="ARBA" id="ARBA00022723"/>
    </source>
</evidence>
<dbReference type="GO" id="GO:0005769">
    <property type="term" value="C:early endosome"/>
    <property type="evidence" value="ECO:0007669"/>
    <property type="project" value="TreeGrafter"/>
</dbReference>
<dbReference type="PROSITE" id="PS50157">
    <property type="entry name" value="ZINC_FINGER_C2H2_2"/>
    <property type="match status" value="6"/>
</dbReference>
<dbReference type="Pfam" id="PF01363">
    <property type="entry name" value="FYVE"/>
    <property type="match status" value="1"/>
</dbReference>
<feature type="domain" description="C2H2-type" evidence="18">
    <location>
        <begin position="1032"/>
        <end position="1054"/>
    </location>
</feature>
<keyword evidence="21" id="KW-0808">Transferase</keyword>
<comment type="function">
    <text evidence="1">May be involved in transcriptional regulation.</text>
</comment>
<keyword evidence="21" id="KW-0418">Kinase</keyword>
<sequence>MFKSSFEKNLENATSHLRLEPEWPSILLICDEINQKDVSPKNAFAAIKKKMSSPNPHSACYALLVLESVVKNCGAPMHDEVFTRENCEMFSNFLEQTPHENVRQKMLELVQTWAYAFRSSEKYQSIKDTMTILKAKGHTFPELKEADAMFTADTAPIWADGKVCHRCRDEFNFTNRKHHCRNCGQVFCGKCSSKQCPLPKFGIEKDVRVCDGCYVMLQRPNAKPTVRAAAESDLPAEYVNSSLSQQVQTPPRKSEQELKEEEELQLALALSQSEAEEKKKQQQQHSLAAYRLQQRSPSPEAPPAPKEYQQEETNPDLAKYLNRSYWEQRKVNESPLASPSAPSPMPTPQPQAQQAPTQPKSADEVQIDEFAANMRAQVDIFVNRMKSNSSRGRSISNDSSVQTLFMNLTSLHSQQLSYIKEMDDKRMWYEQLQDKLAQIKDSRAALDVLRQEHVEKLRRIAEEQERQRQIQMAQKLEIMRKKKQEYLQYQRQLALQRIQEQEREMQLRQEQQKAQYLMGQTAFPFMPPGVVGGPQGSPSHQMNNVYNPYAFNPNSPGPLNAAAGGGGAQYNQTGGMMNQAGGPMAPGAIPPGMYAAGGVVPGQPNQQQHPGMMLQQGPIPQQGMMPPGAPQLGDIQAQQPPNPALGPQQQQQQQLTHVMLQQQNVLQTHPPIQMPPHQAQHIQQQQQQQHNAVVTNVTTQNTGNELAVNTTNIAGLKSVKLTQSKCITCGNQMLQPAKRKGPKLVRCEDCIRADQEIQAPQGITPTQIFVAQDGDIKCELNEFVTGGSADSSPMDTLSGQGGMLTHHQLQPVQVVTAGSPESHQQQSSQQPQNIAPKQEQTAVNNHPVKKRNQQQVTKCQKCNGSGVVFVGSGTPATKQQAVNVKAENPKPFTCNICGGTFSRYSSLWSHKKLHSGEKNYKCTICGLAFAKAVYLKNHARIHTGEKPYKCQTCGMQFSQSPHLKNHERTHSGERPYVCEVCDKGFARHATLWNHRRIHTGEKPYKCDICGSAFSQAAHLKNHAKVHSGEKPFRCDICSAAFADRFALKRHRGIHQKYGQTAPRQPAQTQQQQSMTTDGQSVMIHKQEIPEMDDDAQQEVIISGL</sequence>
<keyword evidence="10 15" id="KW-0863">Zinc-finger</keyword>
<dbReference type="PROSITE" id="PS50179">
    <property type="entry name" value="VHS"/>
    <property type="match status" value="1"/>
</dbReference>
<dbReference type="SMART" id="SM00288">
    <property type="entry name" value="VHS"/>
    <property type="match status" value="1"/>
</dbReference>
<feature type="compositionally biased region" description="Low complexity" evidence="17">
    <location>
        <begin position="350"/>
        <end position="360"/>
    </location>
</feature>
<evidence type="ECO:0000256" key="10">
    <source>
        <dbReference type="ARBA" id="ARBA00022771"/>
    </source>
</evidence>
<dbReference type="Gene3D" id="3.30.40.10">
    <property type="entry name" value="Zinc/RING finger domain, C3HC4 (zinc finger)"/>
    <property type="match status" value="1"/>
</dbReference>
<keyword evidence="7" id="KW-0597">Phosphoprotein</keyword>
<feature type="compositionally biased region" description="Low complexity" evidence="17">
    <location>
        <begin position="819"/>
        <end position="832"/>
    </location>
</feature>
<feature type="region of interest" description="Disordered" evidence="17">
    <location>
        <begin position="291"/>
        <end position="315"/>
    </location>
</feature>
<evidence type="ECO:0000256" key="12">
    <source>
        <dbReference type="ARBA" id="ARBA00023015"/>
    </source>
</evidence>
<feature type="domain" description="VHS" evidence="20">
    <location>
        <begin position="13"/>
        <end position="141"/>
    </location>
</feature>
<protein>
    <recommendedName>
        <fullName evidence="5">Hepatocyte growth factor-regulated tyrosine kinase substrate</fullName>
    </recommendedName>
</protein>
<dbReference type="InterPro" id="IPR013083">
    <property type="entry name" value="Znf_RING/FYVE/PHD"/>
</dbReference>
<dbReference type="Pfam" id="PF12210">
    <property type="entry name" value="Hrs_helical"/>
    <property type="match status" value="1"/>
</dbReference>
<gene>
    <name evidence="21" type="primary">HRS</name>
</gene>
<evidence type="ECO:0000259" key="19">
    <source>
        <dbReference type="PROSITE" id="PS50178"/>
    </source>
</evidence>
<dbReference type="GO" id="GO:0031623">
    <property type="term" value="P:receptor internalization"/>
    <property type="evidence" value="ECO:0007669"/>
    <property type="project" value="TreeGrafter"/>
</dbReference>
<dbReference type="GO" id="GO:0016301">
    <property type="term" value="F:kinase activity"/>
    <property type="evidence" value="ECO:0007669"/>
    <property type="project" value="UniProtKB-KW"/>
</dbReference>
<evidence type="ECO:0000313" key="21">
    <source>
        <dbReference type="EMBL" id="JAC40390.1"/>
    </source>
</evidence>
<dbReference type="FunFam" id="1.20.5.1940:FF:000003">
    <property type="entry name" value="Hepatocyte growth factor-regulated tyrosine kinase substrate"/>
    <property type="match status" value="1"/>
</dbReference>
<proteinExistence type="inferred from homology"/>
<evidence type="ECO:0000256" key="13">
    <source>
        <dbReference type="ARBA" id="ARBA00023163"/>
    </source>
</evidence>
<feature type="domain" description="C2H2-type" evidence="18">
    <location>
        <begin position="976"/>
        <end position="1003"/>
    </location>
</feature>
<keyword evidence="8" id="KW-0479">Metal-binding</keyword>
<feature type="domain" description="C2H2-type" evidence="18">
    <location>
        <begin position="920"/>
        <end position="947"/>
    </location>
</feature>
<dbReference type="SUPFAM" id="SSF48464">
    <property type="entry name" value="ENTH/VHS domain"/>
    <property type="match status" value="1"/>
</dbReference>
<feature type="domain" description="C2H2-type" evidence="18">
    <location>
        <begin position="1004"/>
        <end position="1031"/>
    </location>
</feature>
<dbReference type="FunFam" id="1.25.40.90:FF:000014">
    <property type="entry name" value="Hepatocyte growth factor-regulated tyrosine kinase substrate"/>
    <property type="match status" value="1"/>
</dbReference>
<dbReference type="GO" id="GO:0005634">
    <property type="term" value="C:nucleus"/>
    <property type="evidence" value="ECO:0007669"/>
    <property type="project" value="UniProtKB-SubCell"/>
</dbReference>
<dbReference type="InterPro" id="IPR013087">
    <property type="entry name" value="Znf_C2H2_type"/>
</dbReference>
<evidence type="ECO:0000256" key="14">
    <source>
        <dbReference type="ARBA" id="ARBA00023242"/>
    </source>
</evidence>
<dbReference type="FunFam" id="3.30.160.60:FF:000512">
    <property type="entry name" value="zinc finger protein 197 isoform X1"/>
    <property type="match status" value="1"/>
</dbReference>
<dbReference type="GO" id="GO:0035091">
    <property type="term" value="F:phosphatidylinositol binding"/>
    <property type="evidence" value="ECO:0007669"/>
    <property type="project" value="InterPro"/>
</dbReference>
<dbReference type="InterPro" id="IPR017455">
    <property type="entry name" value="Znf_FYVE-rel"/>
</dbReference>
<dbReference type="PROSITE" id="PS50330">
    <property type="entry name" value="UIM"/>
    <property type="match status" value="1"/>
</dbReference>
<feature type="coiled-coil region" evidence="16">
    <location>
        <begin position="429"/>
        <end position="515"/>
    </location>
</feature>
<feature type="region of interest" description="Disordered" evidence="17">
    <location>
        <begin position="816"/>
        <end position="841"/>
    </location>
</feature>
<feature type="domain" description="C2H2-type" evidence="18">
    <location>
        <begin position="892"/>
        <end position="919"/>
    </location>
</feature>
<feature type="domain" description="C2H2-type" evidence="18">
    <location>
        <begin position="948"/>
        <end position="975"/>
    </location>
</feature>
<reference evidence="21" key="1">
    <citation type="journal article" date="2014" name="BMC Genomics">
        <title>Characterizing the developmental transcriptome of the oriental fruit fly, Bactrocera dorsalis (Diptera: Tephritidae) through comparative genomic analysis with Drosophila melanogaster utilizing modENCODE datasets.</title>
        <authorList>
            <person name="Geib S.M."/>
            <person name="Calla B."/>
            <person name="Hall B."/>
            <person name="Hou S."/>
            <person name="Manoukis N.C."/>
        </authorList>
    </citation>
    <scope>NUCLEOTIDE SEQUENCE</scope>
    <source>
        <strain evidence="21">Punador</strain>
    </source>
</reference>
<dbReference type="PROSITE" id="PS00028">
    <property type="entry name" value="ZINC_FINGER_C2H2_1"/>
    <property type="match status" value="6"/>
</dbReference>
<dbReference type="FunFam" id="3.30.160.60:FF:000193">
    <property type="entry name" value="Zinc finger protein 300"/>
    <property type="match status" value="1"/>
</dbReference>
<evidence type="ECO:0000256" key="7">
    <source>
        <dbReference type="ARBA" id="ARBA00022553"/>
    </source>
</evidence>
<evidence type="ECO:0000256" key="9">
    <source>
        <dbReference type="ARBA" id="ARBA00022737"/>
    </source>
</evidence>
<dbReference type="Gene3D" id="1.25.40.90">
    <property type="match status" value="1"/>
</dbReference>